<dbReference type="Proteomes" id="UP000236959">
    <property type="component" value="Unassembled WGS sequence"/>
</dbReference>
<keyword evidence="4" id="KW-0378">Hydrolase</keyword>
<dbReference type="SUPFAM" id="SSF56601">
    <property type="entry name" value="beta-lactamase/transpeptidase-like"/>
    <property type="match status" value="1"/>
</dbReference>
<dbReference type="RefSeq" id="WP_103223209.1">
    <property type="nucleotide sequence ID" value="NZ_PPCN01000006.1"/>
</dbReference>
<sequence>MKFKALILAFATAATPAFAEDALLSETLEFTAEIFYLDTAVPGVVIAAVRNGETAVFGVGETSKDSGVAPDGDTAIGVGSITKSFTGLTLANLAAEGTVALTDPAGPLVDLVERLPERDGHQIRLVDLATHSSGLPRELEQVPDVEKYSDASFKANLKDGGLLFAPGTGLLYSNIGFDVLAMALSGAADKPYEALLKEKVLDPIGLTATGYAKPTSGTVLTGYDWNGNEMDPGEPIPNRSGASQLYTTANDMLRYLEWNLDRFGGEGMEARAISHAAWVMRDGMDPVYGLDESGHMNAMGLGWVIMMPEGDRPLIIQKAGGSHGVFSYLAFAPSRGVGIFMSINQFNFSASMEMANVVNDLIAVLAPR</sequence>
<evidence type="ECO:0000259" key="3">
    <source>
        <dbReference type="Pfam" id="PF00144"/>
    </source>
</evidence>
<dbReference type="AlphaFoldDB" id="A0A2S3URY4"/>
<feature type="chain" id="PRO_5015758784" evidence="2">
    <location>
        <begin position="20"/>
        <end position="368"/>
    </location>
</feature>
<comment type="caution">
    <text evidence="4">The sequence shown here is derived from an EMBL/GenBank/DDBJ whole genome shotgun (WGS) entry which is preliminary data.</text>
</comment>
<keyword evidence="4" id="KW-0645">Protease</keyword>
<feature type="domain" description="Beta-lactamase-related" evidence="3">
    <location>
        <begin position="39"/>
        <end position="356"/>
    </location>
</feature>
<keyword evidence="4" id="KW-0121">Carboxypeptidase</keyword>
<feature type="signal peptide" evidence="2">
    <location>
        <begin position="1"/>
        <end position="19"/>
    </location>
</feature>
<proteinExistence type="inferred from homology"/>
<accession>A0A2S3URY4</accession>
<organism evidence="4 5">
    <name type="scientific">Roseibium marinum</name>
    <dbReference type="NCBI Taxonomy" id="281252"/>
    <lineage>
        <taxon>Bacteria</taxon>
        <taxon>Pseudomonadati</taxon>
        <taxon>Pseudomonadota</taxon>
        <taxon>Alphaproteobacteria</taxon>
        <taxon>Hyphomicrobiales</taxon>
        <taxon>Stappiaceae</taxon>
        <taxon>Roseibium</taxon>
    </lineage>
</organism>
<evidence type="ECO:0000256" key="2">
    <source>
        <dbReference type="SAM" id="SignalP"/>
    </source>
</evidence>
<keyword evidence="5" id="KW-1185">Reference proteome</keyword>
<dbReference type="Gene3D" id="3.40.710.10">
    <property type="entry name" value="DD-peptidase/beta-lactamase superfamily"/>
    <property type="match status" value="1"/>
</dbReference>
<gene>
    <name evidence="4" type="ORF">CLV41_10699</name>
</gene>
<evidence type="ECO:0000313" key="5">
    <source>
        <dbReference type="Proteomes" id="UP000236959"/>
    </source>
</evidence>
<evidence type="ECO:0000313" key="4">
    <source>
        <dbReference type="EMBL" id="POF30485.1"/>
    </source>
</evidence>
<dbReference type="PANTHER" id="PTHR22935:SF95">
    <property type="entry name" value="BETA-LACTAMASE-LIKE 1-RELATED"/>
    <property type="match status" value="1"/>
</dbReference>
<dbReference type="InterPro" id="IPR012338">
    <property type="entry name" value="Beta-lactam/transpept-like"/>
</dbReference>
<evidence type="ECO:0000256" key="1">
    <source>
        <dbReference type="ARBA" id="ARBA00038473"/>
    </source>
</evidence>
<dbReference type="EMBL" id="PPCN01000006">
    <property type="protein sequence ID" value="POF30485.1"/>
    <property type="molecule type" value="Genomic_DNA"/>
</dbReference>
<reference evidence="4 5" key="1">
    <citation type="submission" date="2018-01" db="EMBL/GenBank/DDBJ databases">
        <title>Genomic Encyclopedia of Archaeal and Bacterial Type Strains, Phase II (KMG-II): from individual species to whole genera.</title>
        <authorList>
            <person name="Goeker M."/>
        </authorList>
    </citation>
    <scope>NUCLEOTIDE SEQUENCE [LARGE SCALE GENOMIC DNA]</scope>
    <source>
        <strain evidence="4 5">DSM 17023</strain>
    </source>
</reference>
<dbReference type="InterPro" id="IPR001466">
    <property type="entry name" value="Beta-lactam-related"/>
</dbReference>
<dbReference type="PANTHER" id="PTHR22935">
    <property type="entry name" value="PENICILLIN-BINDING PROTEIN"/>
    <property type="match status" value="1"/>
</dbReference>
<name>A0A2S3URY4_9HYPH</name>
<dbReference type="InterPro" id="IPR051478">
    <property type="entry name" value="Beta-lactamase-like_AB/R"/>
</dbReference>
<dbReference type="Pfam" id="PF00144">
    <property type="entry name" value="Beta-lactamase"/>
    <property type="match status" value="1"/>
</dbReference>
<dbReference type="GO" id="GO:0004180">
    <property type="term" value="F:carboxypeptidase activity"/>
    <property type="evidence" value="ECO:0007669"/>
    <property type="project" value="UniProtKB-KW"/>
</dbReference>
<dbReference type="OrthoDB" id="7791015at2"/>
<comment type="similarity">
    <text evidence="1">Belongs to the beta-lactamase family.</text>
</comment>
<dbReference type="NCBIfam" id="NF007943">
    <property type="entry name" value="PRK10662.1"/>
    <property type="match status" value="1"/>
</dbReference>
<protein>
    <submittedName>
        <fullName evidence="4">D-alanyl-D-alanine-carboxypeptidase/D-alanyl-D-alanine-endopeptidase</fullName>
    </submittedName>
</protein>
<keyword evidence="2" id="KW-0732">Signal</keyword>